<comment type="caution">
    <text evidence="1">The sequence shown here is derived from an EMBL/GenBank/DDBJ whole genome shotgun (WGS) entry which is preliminary data.</text>
</comment>
<keyword evidence="2" id="KW-1185">Reference proteome</keyword>
<evidence type="ECO:0000313" key="2">
    <source>
        <dbReference type="Proteomes" id="UP000593577"/>
    </source>
</evidence>
<organism evidence="1 2">
    <name type="scientific">Gossypium aridum</name>
    <name type="common">American cotton</name>
    <name type="synonym">Erioxylum aridum</name>
    <dbReference type="NCBI Taxonomy" id="34290"/>
    <lineage>
        <taxon>Eukaryota</taxon>
        <taxon>Viridiplantae</taxon>
        <taxon>Streptophyta</taxon>
        <taxon>Embryophyta</taxon>
        <taxon>Tracheophyta</taxon>
        <taxon>Spermatophyta</taxon>
        <taxon>Magnoliopsida</taxon>
        <taxon>eudicotyledons</taxon>
        <taxon>Gunneridae</taxon>
        <taxon>Pentapetalae</taxon>
        <taxon>rosids</taxon>
        <taxon>malvids</taxon>
        <taxon>Malvales</taxon>
        <taxon>Malvaceae</taxon>
        <taxon>Malvoideae</taxon>
        <taxon>Gossypium</taxon>
    </lineage>
</organism>
<feature type="non-terminal residue" evidence="1">
    <location>
        <position position="122"/>
    </location>
</feature>
<evidence type="ECO:0000313" key="1">
    <source>
        <dbReference type="EMBL" id="MBA0697276.1"/>
    </source>
</evidence>
<dbReference type="Proteomes" id="UP000593577">
    <property type="component" value="Unassembled WGS sequence"/>
</dbReference>
<accession>A0A7J8YCF4</accession>
<dbReference type="EMBL" id="JABFAA010000012">
    <property type="protein sequence ID" value="MBA0697276.1"/>
    <property type="molecule type" value="Genomic_DNA"/>
</dbReference>
<protein>
    <submittedName>
        <fullName evidence="1">Uncharacterized protein</fullName>
    </submittedName>
</protein>
<sequence length="122" mass="13656">MDVDLARLSLENREQEGWDVTEGDSGYEPTSYKLCLVGRFFTASISKWLQEDVEIKGTNFVSSNLGNEFSKELDLEDRFVNQISTNLGLHMGGANGLGINGGILIDTKYEDCRLESTKEKKK</sequence>
<gene>
    <name evidence="1" type="ORF">Goari_020822</name>
</gene>
<reference evidence="1 2" key="1">
    <citation type="journal article" date="2019" name="Genome Biol. Evol.">
        <title>Insights into the evolution of the New World diploid cottons (Gossypium, subgenus Houzingenia) based on genome sequencing.</title>
        <authorList>
            <person name="Grover C.E."/>
            <person name="Arick M.A. 2nd"/>
            <person name="Thrash A."/>
            <person name="Conover J.L."/>
            <person name="Sanders W.S."/>
            <person name="Peterson D.G."/>
            <person name="Frelichowski J.E."/>
            <person name="Scheffler J.A."/>
            <person name="Scheffler B.E."/>
            <person name="Wendel J.F."/>
        </authorList>
    </citation>
    <scope>NUCLEOTIDE SEQUENCE [LARGE SCALE GENOMIC DNA]</scope>
    <source>
        <strain evidence="1">185</strain>
        <tissue evidence="1">Leaf</tissue>
    </source>
</reference>
<dbReference type="AlphaFoldDB" id="A0A7J8YCF4"/>
<proteinExistence type="predicted"/>
<name>A0A7J8YCF4_GOSAI</name>